<gene>
    <name evidence="1" type="ORF">NLS_LOCUS2045</name>
</gene>
<keyword evidence="2" id="KW-1185">Reference proteome</keyword>
<proteinExistence type="predicted"/>
<reference evidence="1 2" key="1">
    <citation type="submission" date="2018-08" db="EMBL/GenBank/DDBJ databases">
        <authorList>
            <person name="Laetsch R D."/>
            <person name="Stevens L."/>
            <person name="Kumar S."/>
            <person name="Blaxter L. M."/>
        </authorList>
    </citation>
    <scope>NUCLEOTIDE SEQUENCE [LARGE SCALE GENOMIC DNA]</scope>
</reference>
<dbReference type="Proteomes" id="UP000277928">
    <property type="component" value="Unassembled WGS sequence"/>
</dbReference>
<evidence type="ECO:0000313" key="1">
    <source>
        <dbReference type="EMBL" id="VDK73278.1"/>
    </source>
</evidence>
<organism evidence="1 2">
    <name type="scientific">Litomosoides sigmodontis</name>
    <name type="common">Filarial nematode worm</name>
    <dbReference type="NCBI Taxonomy" id="42156"/>
    <lineage>
        <taxon>Eukaryota</taxon>
        <taxon>Metazoa</taxon>
        <taxon>Ecdysozoa</taxon>
        <taxon>Nematoda</taxon>
        <taxon>Chromadorea</taxon>
        <taxon>Rhabditida</taxon>
        <taxon>Spirurina</taxon>
        <taxon>Spiruromorpha</taxon>
        <taxon>Filarioidea</taxon>
        <taxon>Onchocercidae</taxon>
        <taxon>Litomosoides</taxon>
    </lineage>
</organism>
<dbReference type="AlphaFoldDB" id="A0A3P6U3Q2"/>
<accession>A0A3P6U3Q2</accession>
<sequence length="77" mass="8670">MMMDSEETGDGRSCWRCTGKGAEGVLGGEQAKPDQNIHVQLLHAEKRDEQKCALHIPLHLTHPPSTGRLHYPFLHDR</sequence>
<name>A0A3P6U3Q2_LITSI</name>
<dbReference type="EMBL" id="UYRX01000086">
    <property type="protein sequence ID" value="VDK73278.1"/>
    <property type="molecule type" value="Genomic_DNA"/>
</dbReference>
<protein>
    <submittedName>
        <fullName evidence="1">Uncharacterized protein</fullName>
    </submittedName>
</protein>
<evidence type="ECO:0000313" key="2">
    <source>
        <dbReference type="Proteomes" id="UP000277928"/>
    </source>
</evidence>